<reference evidence="2 3" key="1">
    <citation type="submission" date="2019-11" db="EMBL/GenBank/DDBJ databases">
        <title>Draft genome sequences of five Paenibacillus species of dairy origin.</title>
        <authorList>
            <person name="Olajide A.M."/>
            <person name="Chen S."/>
            <person name="Lapointe G."/>
        </authorList>
    </citation>
    <scope>NUCLEOTIDE SEQUENCE [LARGE SCALE GENOMIC DNA]</scope>
    <source>
        <strain evidence="2 3">3CT49</strain>
    </source>
</reference>
<keyword evidence="1" id="KW-0732">Signal</keyword>
<evidence type="ECO:0000313" key="3">
    <source>
        <dbReference type="Proteomes" id="UP000442469"/>
    </source>
</evidence>
<name>A0A6N8F1T9_PAEMA</name>
<gene>
    <name evidence="2" type="ORF">GNQ08_21075</name>
</gene>
<evidence type="ECO:0008006" key="4">
    <source>
        <dbReference type="Google" id="ProtNLM"/>
    </source>
</evidence>
<dbReference type="AlphaFoldDB" id="A0A6N8F1T9"/>
<feature type="chain" id="PRO_5039138174" description="Lipoprotein" evidence="1">
    <location>
        <begin position="19"/>
        <end position="116"/>
    </location>
</feature>
<proteinExistence type="predicted"/>
<comment type="caution">
    <text evidence="2">The sequence shown here is derived from an EMBL/GenBank/DDBJ whole genome shotgun (WGS) entry which is preliminary data.</text>
</comment>
<accession>A0A6N8F1T9</accession>
<evidence type="ECO:0000313" key="2">
    <source>
        <dbReference type="EMBL" id="MUG24863.1"/>
    </source>
</evidence>
<dbReference type="RefSeq" id="WP_124332842.1">
    <property type="nucleotide sequence ID" value="NZ_BGML01000007.1"/>
</dbReference>
<evidence type="ECO:0000256" key="1">
    <source>
        <dbReference type="SAM" id="SignalP"/>
    </source>
</evidence>
<dbReference type="EMBL" id="WNZZ01000018">
    <property type="protein sequence ID" value="MUG24863.1"/>
    <property type="molecule type" value="Genomic_DNA"/>
</dbReference>
<dbReference type="Proteomes" id="UP000442469">
    <property type="component" value="Unassembled WGS sequence"/>
</dbReference>
<organism evidence="2 3">
    <name type="scientific">Paenibacillus macerans</name>
    <name type="common">Bacillus macerans</name>
    <dbReference type="NCBI Taxonomy" id="44252"/>
    <lineage>
        <taxon>Bacteria</taxon>
        <taxon>Bacillati</taxon>
        <taxon>Bacillota</taxon>
        <taxon>Bacilli</taxon>
        <taxon>Bacillales</taxon>
        <taxon>Paenibacillaceae</taxon>
        <taxon>Paenibacillus</taxon>
    </lineage>
</organism>
<feature type="signal peptide" evidence="1">
    <location>
        <begin position="1"/>
        <end position="18"/>
    </location>
</feature>
<sequence>MAKLLKIWLFTISLSLLSGCYVSHQGNINGTEQAKNYSNESKGTEENSESEYIVITKDQDLEPPTLSDFKEGVNVDLSQYEKGFFTDAIIGMIGKNLEAIVIHDETQFLENTNEEY</sequence>
<dbReference type="PROSITE" id="PS51257">
    <property type="entry name" value="PROKAR_LIPOPROTEIN"/>
    <property type="match status" value="1"/>
</dbReference>
<protein>
    <recommendedName>
        <fullName evidence="4">Lipoprotein</fullName>
    </recommendedName>
</protein>